<dbReference type="Proteomes" id="UP000184334">
    <property type="component" value="Unassembled WGS sequence"/>
</dbReference>
<sequence>MKIKTKMLSMIVIGILVFSIIGFFMINETKKLEVKWYDYVNTVTERQKILSDIKEQFGYGGGIHLFKNYILRGDEKYISRFEEKEIKVMKDFEKYKQIPDITDEEIKNLDIIKNTFELYGKNIKLAAELKKQGLTISEIDKKIKIDDTPALTAFNELENINDQLTKNKTNQFESIILRLEIIIVFISVIIILSLIIIYVFISKILKPLYFVRDKLFRLSKSGGDLINKLEYKTEDEIGEISKYFNIFIESFRQSLNNFYNRFKNNILQFNSINRELKNFENNFKNENDALMKNKESLNTITTYIEQQNASTFEISDNIQSLANTAVELSGIAHEINEIAEKGRVGLDKVNETMDEIAQNMIPIVKKVKSVSEKAEIINDVVETITNISEQTNLLALNAAIEAARAGEAGKGFAVVADEIRKLAEESRKAAESIRENLGEVMSGVNETSEMVMGMSKDIDVVSSINKDTTNKLYELINSVDKISNYSDNLAASAQEQGAAVEELTASSQNITELVSLLKESMDEVIEEQNYIRNRNSELLNKVEKESYELIKTVDMFSSFKLFTKEDLISEFNNAKESHKKWMNEFKKSVDNNLMILSEDNHEKCGFGIFVKVVSNNIPDEIKDIWDEILTLHKRLHDYAKIFEYKNQGKNANLLKEAESISQKLIELLDKAISKIS</sequence>
<dbReference type="EMBL" id="FQUI01000046">
    <property type="protein sequence ID" value="SHF20514.1"/>
    <property type="molecule type" value="Genomic_DNA"/>
</dbReference>
<dbReference type="GO" id="GO:0006935">
    <property type="term" value="P:chemotaxis"/>
    <property type="evidence" value="ECO:0007669"/>
    <property type="project" value="InterPro"/>
</dbReference>
<gene>
    <name evidence="7" type="ORF">SAMN02745164_01998</name>
</gene>
<dbReference type="Gene3D" id="1.10.287.950">
    <property type="entry name" value="Methyl-accepting chemotaxis protein"/>
    <property type="match status" value="1"/>
</dbReference>
<dbReference type="CDD" id="cd11386">
    <property type="entry name" value="MCP_signal"/>
    <property type="match status" value="1"/>
</dbReference>
<dbReference type="Gene3D" id="6.10.340.10">
    <property type="match status" value="1"/>
</dbReference>
<keyword evidence="4" id="KW-1133">Transmembrane helix</keyword>
<evidence type="ECO:0000256" key="3">
    <source>
        <dbReference type="PROSITE-ProRule" id="PRU00284"/>
    </source>
</evidence>
<feature type="domain" description="Methyl-accepting transducer" evidence="5">
    <location>
        <begin position="304"/>
        <end position="511"/>
    </location>
</feature>
<keyword evidence="4" id="KW-0472">Membrane</keyword>
<organism evidence="7 8">
    <name type="scientific">Marinitoga hydrogenitolerans (strain DSM 16785 / JCM 12826 / AT1271)</name>
    <dbReference type="NCBI Taxonomy" id="1122195"/>
    <lineage>
        <taxon>Bacteria</taxon>
        <taxon>Thermotogati</taxon>
        <taxon>Thermotogota</taxon>
        <taxon>Thermotogae</taxon>
        <taxon>Petrotogales</taxon>
        <taxon>Petrotogaceae</taxon>
        <taxon>Marinitoga</taxon>
    </lineage>
</organism>
<dbReference type="PRINTS" id="PR00260">
    <property type="entry name" value="CHEMTRNSDUCR"/>
</dbReference>
<accession>A0A1M4ZR72</accession>
<keyword evidence="8" id="KW-1185">Reference proteome</keyword>
<name>A0A1M4ZR72_MARH1</name>
<feature type="transmembrane region" description="Helical" evidence="4">
    <location>
        <begin position="175"/>
        <end position="201"/>
    </location>
</feature>
<reference evidence="7" key="1">
    <citation type="submission" date="2016-11" db="EMBL/GenBank/DDBJ databases">
        <authorList>
            <person name="Varghese N."/>
            <person name="Submissions S."/>
        </authorList>
    </citation>
    <scope>NUCLEOTIDE SEQUENCE [LARGE SCALE GENOMIC DNA]</scope>
    <source>
        <strain evidence="7">DSM 16785</strain>
    </source>
</reference>
<dbReference type="GO" id="GO:0016020">
    <property type="term" value="C:membrane"/>
    <property type="evidence" value="ECO:0007669"/>
    <property type="project" value="InterPro"/>
</dbReference>
<dbReference type="AlphaFoldDB" id="A0A1M4ZR72"/>
<dbReference type="InterPro" id="IPR003660">
    <property type="entry name" value="HAMP_dom"/>
</dbReference>
<dbReference type="GO" id="GO:0004888">
    <property type="term" value="F:transmembrane signaling receptor activity"/>
    <property type="evidence" value="ECO:0007669"/>
    <property type="project" value="InterPro"/>
</dbReference>
<feature type="transmembrane region" description="Helical" evidence="4">
    <location>
        <begin position="6"/>
        <end position="26"/>
    </location>
</feature>
<dbReference type="OrthoDB" id="49457at2"/>
<evidence type="ECO:0000259" key="5">
    <source>
        <dbReference type="PROSITE" id="PS50111"/>
    </source>
</evidence>
<comment type="caution">
    <text evidence="7">The sequence shown here is derived from an EMBL/GenBank/DDBJ whole genome shotgun (WGS) entry which is preliminary data.</text>
</comment>
<dbReference type="PROSITE" id="PS50885">
    <property type="entry name" value="HAMP"/>
    <property type="match status" value="1"/>
</dbReference>
<evidence type="ECO:0000259" key="6">
    <source>
        <dbReference type="PROSITE" id="PS50885"/>
    </source>
</evidence>
<evidence type="ECO:0000313" key="7">
    <source>
        <dbReference type="EMBL" id="SHF20514.1"/>
    </source>
</evidence>
<evidence type="ECO:0000256" key="4">
    <source>
        <dbReference type="SAM" id="Phobius"/>
    </source>
</evidence>
<protein>
    <submittedName>
        <fullName evidence="7">Methyl-accepting chemotaxis protein</fullName>
    </submittedName>
</protein>
<dbReference type="STRING" id="1122195.SAMN02745164_01998"/>
<dbReference type="InterPro" id="IPR004090">
    <property type="entry name" value="Chemotax_Me-accpt_rcpt"/>
</dbReference>
<proteinExistence type="inferred from homology"/>
<dbReference type="PANTHER" id="PTHR32089">
    <property type="entry name" value="METHYL-ACCEPTING CHEMOTAXIS PROTEIN MCPB"/>
    <property type="match status" value="1"/>
</dbReference>
<dbReference type="GO" id="GO:0007165">
    <property type="term" value="P:signal transduction"/>
    <property type="evidence" value="ECO:0007669"/>
    <property type="project" value="UniProtKB-KW"/>
</dbReference>
<comment type="similarity">
    <text evidence="2">Belongs to the methyl-accepting chemotaxis (MCP) protein family.</text>
</comment>
<dbReference type="PROSITE" id="PS50111">
    <property type="entry name" value="CHEMOTAXIS_TRANSDUC_2"/>
    <property type="match status" value="1"/>
</dbReference>
<evidence type="ECO:0000256" key="1">
    <source>
        <dbReference type="ARBA" id="ARBA00023224"/>
    </source>
</evidence>
<dbReference type="PANTHER" id="PTHR32089:SF112">
    <property type="entry name" value="LYSOZYME-LIKE PROTEIN-RELATED"/>
    <property type="match status" value="1"/>
</dbReference>
<feature type="domain" description="HAMP" evidence="6">
    <location>
        <begin position="221"/>
        <end position="256"/>
    </location>
</feature>
<dbReference type="Pfam" id="PF00015">
    <property type="entry name" value="MCPsignal"/>
    <property type="match status" value="1"/>
</dbReference>
<evidence type="ECO:0000256" key="2">
    <source>
        <dbReference type="ARBA" id="ARBA00029447"/>
    </source>
</evidence>
<dbReference type="InterPro" id="IPR004089">
    <property type="entry name" value="MCPsignal_dom"/>
</dbReference>
<dbReference type="Gene3D" id="1.20.120.30">
    <property type="entry name" value="Aspartate receptor, ligand-binding domain"/>
    <property type="match status" value="1"/>
</dbReference>
<keyword evidence="1 3" id="KW-0807">Transducer</keyword>
<keyword evidence="4" id="KW-0812">Transmembrane</keyword>
<dbReference type="SUPFAM" id="SSF58104">
    <property type="entry name" value="Methyl-accepting chemotaxis protein (MCP) signaling domain"/>
    <property type="match status" value="1"/>
</dbReference>
<dbReference type="SMART" id="SM00283">
    <property type="entry name" value="MA"/>
    <property type="match status" value="1"/>
</dbReference>
<evidence type="ECO:0000313" key="8">
    <source>
        <dbReference type="Proteomes" id="UP000184334"/>
    </source>
</evidence>
<dbReference type="RefSeq" id="WP_072865890.1">
    <property type="nucleotide sequence ID" value="NZ_FQUI01000046.1"/>
</dbReference>